<comment type="subcellular location">
    <subcellularLocation>
        <location evidence="1 7">Cell membrane</location>
        <topology evidence="1 7">Multi-pass membrane protein</topology>
    </subcellularLocation>
</comment>
<comment type="similarity">
    <text evidence="2 7">Belongs to the UPF0056 (MarC) family.</text>
</comment>
<gene>
    <name evidence="8" type="ORF">CLV62_11411</name>
</gene>
<keyword evidence="9" id="KW-1185">Reference proteome</keyword>
<dbReference type="EMBL" id="QICL01000014">
    <property type="protein sequence ID" value="PXV63294.1"/>
    <property type="molecule type" value="Genomic_DNA"/>
</dbReference>
<dbReference type="Pfam" id="PF01914">
    <property type="entry name" value="MarC"/>
    <property type="match status" value="1"/>
</dbReference>
<dbReference type="OrthoDB" id="978595at2"/>
<accession>A0A2V3PQ04</accession>
<keyword evidence="6 7" id="KW-0472">Membrane</keyword>
<protein>
    <recommendedName>
        <fullName evidence="7">UPF0056 membrane protein</fullName>
    </recommendedName>
</protein>
<keyword evidence="5 7" id="KW-1133">Transmembrane helix</keyword>
<evidence type="ECO:0000313" key="8">
    <source>
        <dbReference type="EMBL" id="PXV63294.1"/>
    </source>
</evidence>
<evidence type="ECO:0000256" key="1">
    <source>
        <dbReference type="ARBA" id="ARBA00004651"/>
    </source>
</evidence>
<evidence type="ECO:0000256" key="7">
    <source>
        <dbReference type="RuleBase" id="RU362048"/>
    </source>
</evidence>
<dbReference type="GO" id="GO:0005886">
    <property type="term" value="C:plasma membrane"/>
    <property type="evidence" value="ECO:0007669"/>
    <property type="project" value="UniProtKB-SubCell"/>
</dbReference>
<dbReference type="PANTHER" id="PTHR33508:SF1">
    <property type="entry name" value="UPF0056 MEMBRANE PROTEIN YHCE"/>
    <property type="match status" value="1"/>
</dbReference>
<organism evidence="8 9">
    <name type="scientific">Dysgonomonas alginatilytica</name>
    <dbReference type="NCBI Taxonomy" id="1605892"/>
    <lineage>
        <taxon>Bacteria</taxon>
        <taxon>Pseudomonadati</taxon>
        <taxon>Bacteroidota</taxon>
        <taxon>Bacteroidia</taxon>
        <taxon>Bacteroidales</taxon>
        <taxon>Dysgonomonadaceae</taxon>
        <taxon>Dysgonomonas</taxon>
    </lineage>
</organism>
<dbReference type="InterPro" id="IPR002771">
    <property type="entry name" value="Multi_antbiot-R_MarC"/>
</dbReference>
<evidence type="ECO:0000256" key="3">
    <source>
        <dbReference type="ARBA" id="ARBA00022475"/>
    </source>
</evidence>
<feature type="transmembrane region" description="Helical" evidence="7">
    <location>
        <begin position="170"/>
        <end position="191"/>
    </location>
</feature>
<reference evidence="8 9" key="1">
    <citation type="submission" date="2018-03" db="EMBL/GenBank/DDBJ databases">
        <title>Genomic Encyclopedia of Archaeal and Bacterial Type Strains, Phase II (KMG-II): from individual species to whole genera.</title>
        <authorList>
            <person name="Goeker M."/>
        </authorList>
    </citation>
    <scope>NUCLEOTIDE SEQUENCE [LARGE SCALE GENOMIC DNA]</scope>
    <source>
        <strain evidence="8 9">DSM 100214</strain>
    </source>
</reference>
<feature type="transmembrane region" description="Helical" evidence="7">
    <location>
        <begin position="43"/>
        <end position="65"/>
    </location>
</feature>
<dbReference type="AlphaFoldDB" id="A0A2V3PQ04"/>
<feature type="transmembrane region" description="Helical" evidence="7">
    <location>
        <begin position="71"/>
        <end position="93"/>
    </location>
</feature>
<dbReference type="Proteomes" id="UP000247973">
    <property type="component" value="Unassembled WGS sequence"/>
</dbReference>
<evidence type="ECO:0000256" key="4">
    <source>
        <dbReference type="ARBA" id="ARBA00022692"/>
    </source>
</evidence>
<feature type="transmembrane region" description="Helical" evidence="7">
    <location>
        <begin position="131"/>
        <end position="149"/>
    </location>
</feature>
<evidence type="ECO:0000256" key="6">
    <source>
        <dbReference type="ARBA" id="ARBA00023136"/>
    </source>
</evidence>
<name>A0A2V3PQ04_9BACT</name>
<evidence type="ECO:0000313" key="9">
    <source>
        <dbReference type="Proteomes" id="UP000247973"/>
    </source>
</evidence>
<comment type="caution">
    <text evidence="8">The sequence shown here is derived from an EMBL/GenBank/DDBJ whole genome shotgun (WGS) entry which is preliminary data.</text>
</comment>
<keyword evidence="3" id="KW-1003">Cell membrane</keyword>
<evidence type="ECO:0000256" key="5">
    <source>
        <dbReference type="ARBA" id="ARBA00022989"/>
    </source>
</evidence>
<dbReference type="PANTHER" id="PTHR33508">
    <property type="entry name" value="UPF0056 MEMBRANE PROTEIN YHCE"/>
    <property type="match status" value="1"/>
</dbReference>
<keyword evidence="4 7" id="KW-0812">Transmembrane</keyword>
<evidence type="ECO:0000256" key="2">
    <source>
        <dbReference type="ARBA" id="ARBA00009784"/>
    </source>
</evidence>
<proteinExistence type="inferred from homology"/>
<feature type="transmembrane region" description="Helical" evidence="7">
    <location>
        <begin position="105"/>
        <end position="125"/>
    </location>
</feature>
<feature type="transmembrane region" description="Helical" evidence="7">
    <location>
        <begin position="6"/>
        <end position="31"/>
    </location>
</feature>
<sequence length="196" mass="21512">MGISFTQILSVFVVLFALIDVLGSVPIFLNFQQKGEDVNPKQAAVYSFVIMTAFLFVGELILHLFNVDVSSFAIAGALVIFIISVEMIFGIEVFRNDAPPGSTTLVPIVFPLIAGPGTFTALLSMRAEFQVSNIIIGLLFNMIIVFLVLKNLKFVKRLLGVGGVYVMRKFFGIILMGIAVKLFTSNLHILLQSFSQ</sequence>